<reference evidence="2" key="1">
    <citation type="submission" date="2024-05" db="EMBL/GenBank/DDBJ databases">
        <authorList>
            <person name="Jung D.-H."/>
        </authorList>
    </citation>
    <scope>NUCLEOTIDE SEQUENCE</scope>
    <source>
        <strain evidence="2">JA-25</strain>
    </source>
</reference>
<proteinExistence type="predicted"/>
<dbReference type="Proteomes" id="UP000606008">
    <property type="component" value="Unassembled WGS sequence"/>
</dbReference>
<evidence type="ECO:0000256" key="1">
    <source>
        <dbReference type="SAM" id="Phobius"/>
    </source>
</evidence>
<keyword evidence="1" id="KW-0472">Membrane</keyword>
<evidence type="ECO:0000313" key="3">
    <source>
        <dbReference type="Proteomes" id="UP000606008"/>
    </source>
</evidence>
<sequence length="60" mass="6356">MNKQTLIQALPYMGIALLLANILAKQLADIPPVLDGFITGMALTMTLSRVLGLGSKKASE</sequence>
<evidence type="ECO:0008006" key="4">
    <source>
        <dbReference type="Google" id="ProtNLM"/>
    </source>
</evidence>
<name>A0ABX0QJ69_9BACT</name>
<protein>
    <recommendedName>
        <fullName evidence="4">Holin</fullName>
    </recommendedName>
</protein>
<keyword evidence="1" id="KW-0812">Transmembrane</keyword>
<keyword evidence="1" id="KW-1133">Transmembrane helix</keyword>
<comment type="caution">
    <text evidence="2">The sequence shown here is derived from an EMBL/GenBank/DDBJ whole genome shotgun (WGS) entry which is preliminary data.</text>
</comment>
<keyword evidence="3" id="KW-1185">Reference proteome</keyword>
<organism evidence="2 3">
    <name type="scientific">Fibrivirga algicola</name>
    <dbReference type="NCBI Taxonomy" id="2950420"/>
    <lineage>
        <taxon>Bacteria</taxon>
        <taxon>Pseudomonadati</taxon>
        <taxon>Bacteroidota</taxon>
        <taxon>Cytophagia</taxon>
        <taxon>Cytophagales</taxon>
        <taxon>Spirosomataceae</taxon>
        <taxon>Fibrivirga</taxon>
    </lineage>
</organism>
<feature type="transmembrane region" description="Helical" evidence="1">
    <location>
        <begin position="34"/>
        <end position="54"/>
    </location>
</feature>
<gene>
    <name evidence="2" type="ORF">F7231_20210</name>
</gene>
<dbReference type="EMBL" id="WAEL01000008">
    <property type="protein sequence ID" value="NID12505.1"/>
    <property type="molecule type" value="Genomic_DNA"/>
</dbReference>
<dbReference type="RefSeq" id="WP_166693332.1">
    <property type="nucleotide sequence ID" value="NZ_WAEL01000008.1"/>
</dbReference>
<evidence type="ECO:0000313" key="2">
    <source>
        <dbReference type="EMBL" id="NID12505.1"/>
    </source>
</evidence>
<accession>A0ABX0QJ69</accession>